<name>H3ZFW6_9ALTE</name>
<feature type="domain" description="Transcription elongation factor GreA/GreB C-terminal" evidence="1">
    <location>
        <begin position="49"/>
        <end position="124"/>
    </location>
</feature>
<evidence type="ECO:0000259" key="2">
    <source>
        <dbReference type="Pfam" id="PF14760"/>
    </source>
</evidence>
<comment type="caution">
    <text evidence="3">The sequence shown here is derived from an EMBL/GenBank/DDBJ whole genome shotgun (WGS) entry which is preliminary data.</text>
</comment>
<dbReference type="SUPFAM" id="SSF54534">
    <property type="entry name" value="FKBP-like"/>
    <property type="match status" value="1"/>
</dbReference>
<dbReference type="Pfam" id="PF01272">
    <property type="entry name" value="GreA_GreB"/>
    <property type="match status" value="1"/>
</dbReference>
<dbReference type="InterPro" id="IPR001437">
    <property type="entry name" value="Tscrpt_elong_fac_GreA/B_C"/>
</dbReference>
<dbReference type="RefSeq" id="WP_008609417.1">
    <property type="nucleotide sequence ID" value="NZ_AHTH01000037.1"/>
</dbReference>
<dbReference type="Gene3D" id="3.10.50.30">
    <property type="entry name" value="Transcription elongation factor, GreA/GreB, C-terminal domain"/>
    <property type="match status" value="1"/>
</dbReference>
<dbReference type="eggNOG" id="COG0782">
    <property type="taxonomic scope" value="Bacteria"/>
</dbReference>
<keyword evidence="3" id="KW-0418">Kinase</keyword>
<sequence length="134" mass="14894">MSATPIVVSSLDMDRIEALLEKMPRLTPELEKLESELDRASVVEPTALPANVVSMNSTVRFKFAGDNKVFEKTLVYPHDLKNDEQISIFAPVGSALLGLAVGQALEWPMPHGQSRTVEILDVLYQPERAGEYQR</sequence>
<dbReference type="Gene3D" id="1.10.286.20">
    <property type="match status" value="1"/>
</dbReference>
<evidence type="ECO:0000313" key="4">
    <source>
        <dbReference type="Proteomes" id="UP000012046"/>
    </source>
</evidence>
<dbReference type="Proteomes" id="UP000012046">
    <property type="component" value="Unassembled WGS sequence"/>
</dbReference>
<dbReference type="InterPro" id="IPR036953">
    <property type="entry name" value="GreA/GreB_C_sf"/>
</dbReference>
<protein>
    <submittedName>
        <fullName evidence="3">Nucleoside diphosphate kinase regulator</fullName>
    </submittedName>
</protein>
<dbReference type="NCBIfam" id="NF004396">
    <property type="entry name" value="PRK05753.1"/>
    <property type="match status" value="1"/>
</dbReference>
<dbReference type="GO" id="GO:0032784">
    <property type="term" value="P:regulation of DNA-templated transcription elongation"/>
    <property type="evidence" value="ECO:0007669"/>
    <property type="project" value="InterPro"/>
</dbReference>
<dbReference type="GO" id="GO:0006354">
    <property type="term" value="P:DNA-templated transcription elongation"/>
    <property type="evidence" value="ECO:0007669"/>
    <property type="project" value="TreeGrafter"/>
</dbReference>
<dbReference type="EMBL" id="AHTH01000037">
    <property type="protein sequence ID" value="EHR40582.1"/>
    <property type="molecule type" value="Genomic_DNA"/>
</dbReference>
<dbReference type="InterPro" id="IPR023459">
    <property type="entry name" value="Tscrpt_elong_fac_GreA/B_fam"/>
</dbReference>
<reference evidence="3 4" key="1">
    <citation type="journal article" date="2012" name="J. Bacteriol.">
        <title>Genome Sequence of Extracellular-Protease-Producing Alishewanella jeotgali Isolated from Traditional Korean Fermented Seafood.</title>
        <authorList>
            <person name="Jung J."/>
            <person name="Chun J."/>
            <person name="Park W."/>
        </authorList>
    </citation>
    <scope>NUCLEOTIDE SEQUENCE [LARGE SCALE GENOMIC DNA]</scope>
    <source>
        <strain evidence="3 4">KCTC 22429</strain>
    </source>
</reference>
<organism evidence="3 4">
    <name type="scientific">Alishewanella jeotgali KCTC 22429</name>
    <dbReference type="NCBI Taxonomy" id="1129374"/>
    <lineage>
        <taxon>Bacteria</taxon>
        <taxon>Pseudomonadati</taxon>
        <taxon>Pseudomonadota</taxon>
        <taxon>Gammaproteobacteria</taxon>
        <taxon>Alteromonadales</taxon>
        <taxon>Alteromonadaceae</taxon>
        <taxon>Alishewanella</taxon>
    </lineage>
</organism>
<dbReference type="InterPro" id="IPR029462">
    <property type="entry name" value="Rnk_N"/>
</dbReference>
<dbReference type="Pfam" id="PF14760">
    <property type="entry name" value="Rnk_N"/>
    <property type="match status" value="1"/>
</dbReference>
<dbReference type="PANTHER" id="PTHR30437:SF5">
    <property type="entry name" value="REGULATOR OF NUCLEOSIDE DIPHOSPHATE KINASE"/>
    <property type="match status" value="1"/>
</dbReference>
<dbReference type="GO" id="GO:0070063">
    <property type="term" value="F:RNA polymerase binding"/>
    <property type="evidence" value="ECO:0007669"/>
    <property type="project" value="InterPro"/>
</dbReference>
<evidence type="ECO:0000313" key="3">
    <source>
        <dbReference type="EMBL" id="EHR40582.1"/>
    </source>
</evidence>
<feature type="domain" description="Regulator of nucleoside diphosphate kinase N-terminal" evidence="2">
    <location>
        <begin position="5"/>
        <end position="43"/>
    </location>
</feature>
<dbReference type="GO" id="GO:0003677">
    <property type="term" value="F:DNA binding"/>
    <property type="evidence" value="ECO:0007669"/>
    <property type="project" value="InterPro"/>
</dbReference>
<dbReference type="GO" id="GO:0016301">
    <property type="term" value="F:kinase activity"/>
    <property type="evidence" value="ECO:0007669"/>
    <property type="project" value="UniProtKB-KW"/>
</dbReference>
<dbReference type="AlphaFoldDB" id="H3ZFW6"/>
<dbReference type="PANTHER" id="PTHR30437">
    <property type="entry name" value="TRANSCRIPTION ELONGATION FACTOR GREA"/>
    <property type="match status" value="1"/>
</dbReference>
<evidence type="ECO:0000259" key="1">
    <source>
        <dbReference type="Pfam" id="PF01272"/>
    </source>
</evidence>
<dbReference type="PATRIC" id="fig|1129374.4.peg.2173"/>
<dbReference type="FunFam" id="3.10.50.30:FF:000002">
    <property type="entry name" value="Regulator of nucleoside diphosphate kinase"/>
    <property type="match status" value="1"/>
</dbReference>
<keyword evidence="3" id="KW-0808">Transferase</keyword>
<keyword evidence="4" id="KW-1185">Reference proteome</keyword>
<gene>
    <name evidence="3" type="ORF">AJE_10964</name>
</gene>
<accession>H3ZFW6</accession>
<dbReference type="STRING" id="1129374.AJE_10964"/>
<proteinExistence type="predicted"/>